<sequence>MGLTFSSTASVALSDLPEELLITIIKLCDAHTCINVLGLLSKRFRHLMLKYGKKNQLSLDIDKCGTYFVHDFHDYKLINMRYVDLEAFALGLKKIPKFCEFTSVCLVGMEGDFEDMDRIEVVFQQHKSLFKIEELAFHDENCMFEVNYKLVKFFIGFLTVPDFTEIYIKEFVKLLVDRQLTLTGWCKNVNSCEDIDEIRDSLLFTPKLNIKELRLEFRLKELVSEIELVNSVNLFGKALTKTEKLSFKTIEVVPAPNSEFTSNQRAPQFYSVGRLPHFGYSWQSKFELKRAHKFPTVEISPAALGVQEENDFTVEITAKKGLYVRVHNFWSSMLRSVHVLGPNSPTKWSIRHVRECDPLYVTYVDI</sequence>
<evidence type="ECO:0000313" key="2">
    <source>
        <dbReference type="EMBL" id="TKR88952.1"/>
    </source>
</evidence>
<reference evidence="2 3" key="1">
    <citation type="journal article" date="2015" name="Genome Biol.">
        <title>Comparative genomics of Steinernema reveals deeply conserved gene regulatory networks.</title>
        <authorList>
            <person name="Dillman A.R."/>
            <person name="Macchietto M."/>
            <person name="Porter C.F."/>
            <person name="Rogers A."/>
            <person name="Williams B."/>
            <person name="Antoshechkin I."/>
            <person name="Lee M.M."/>
            <person name="Goodwin Z."/>
            <person name="Lu X."/>
            <person name="Lewis E.E."/>
            <person name="Goodrich-Blair H."/>
            <person name="Stock S.P."/>
            <person name="Adams B.J."/>
            <person name="Sternberg P.W."/>
            <person name="Mortazavi A."/>
        </authorList>
    </citation>
    <scope>NUCLEOTIDE SEQUENCE [LARGE SCALE GENOMIC DNA]</scope>
    <source>
        <strain evidence="2 3">ALL</strain>
    </source>
</reference>
<dbReference type="Proteomes" id="UP000298663">
    <property type="component" value="Unassembled WGS sequence"/>
</dbReference>
<keyword evidence="3" id="KW-1185">Reference proteome</keyword>
<reference evidence="2 3" key="2">
    <citation type="journal article" date="2019" name="G3 (Bethesda)">
        <title>Hybrid Assembly of the Genome of the Entomopathogenic Nematode Steinernema carpocapsae Identifies the X-Chromosome.</title>
        <authorList>
            <person name="Serra L."/>
            <person name="Macchietto M."/>
            <person name="Macias-Munoz A."/>
            <person name="McGill C.J."/>
            <person name="Rodriguez I.M."/>
            <person name="Rodriguez B."/>
            <person name="Murad R."/>
            <person name="Mortazavi A."/>
        </authorList>
    </citation>
    <scope>NUCLEOTIDE SEQUENCE [LARGE SCALE GENOMIC DNA]</scope>
    <source>
        <strain evidence="2 3">ALL</strain>
    </source>
</reference>
<gene>
    <name evidence="2" type="ORF">L596_013119</name>
</gene>
<comment type="caution">
    <text evidence="2">The sequence shown here is derived from an EMBL/GenBank/DDBJ whole genome shotgun (WGS) entry which is preliminary data.</text>
</comment>
<dbReference type="EMBL" id="AZBU02000003">
    <property type="protein sequence ID" value="TKR88952.1"/>
    <property type="molecule type" value="Genomic_DNA"/>
</dbReference>
<proteinExistence type="predicted"/>
<name>A0A4U5NZE9_STECR</name>
<evidence type="ECO:0000259" key="1">
    <source>
        <dbReference type="PROSITE" id="PS50181"/>
    </source>
</evidence>
<protein>
    <recommendedName>
        <fullName evidence="1">F-box domain-containing protein</fullName>
    </recommendedName>
</protein>
<evidence type="ECO:0000313" key="3">
    <source>
        <dbReference type="Proteomes" id="UP000298663"/>
    </source>
</evidence>
<organism evidence="2 3">
    <name type="scientific">Steinernema carpocapsae</name>
    <name type="common">Entomopathogenic nematode</name>
    <dbReference type="NCBI Taxonomy" id="34508"/>
    <lineage>
        <taxon>Eukaryota</taxon>
        <taxon>Metazoa</taxon>
        <taxon>Ecdysozoa</taxon>
        <taxon>Nematoda</taxon>
        <taxon>Chromadorea</taxon>
        <taxon>Rhabditida</taxon>
        <taxon>Tylenchina</taxon>
        <taxon>Panagrolaimomorpha</taxon>
        <taxon>Strongyloidoidea</taxon>
        <taxon>Steinernematidae</taxon>
        <taxon>Steinernema</taxon>
    </lineage>
</organism>
<dbReference type="AlphaFoldDB" id="A0A4U5NZE9"/>
<dbReference type="PROSITE" id="PS50181">
    <property type="entry name" value="FBOX"/>
    <property type="match status" value="1"/>
</dbReference>
<dbReference type="InterPro" id="IPR001810">
    <property type="entry name" value="F-box_dom"/>
</dbReference>
<accession>A0A4U5NZE9</accession>
<feature type="domain" description="F-box" evidence="1">
    <location>
        <begin position="10"/>
        <end position="61"/>
    </location>
</feature>